<keyword evidence="3" id="KW-1185">Reference proteome</keyword>
<feature type="region of interest" description="Disordered" evidence="1">
    <location>
        <begin position="1"/>
        <end position="154"/>
    </location>
</feature>
<comment type="caution">
    <text evidence="2">The sequence shown here is derived from an EMBL/GenBank/DDBJ whole genome shotgun (WGS) entry which is preliminary data.</text>
</comment>
<feature type="compositionally biased region" description="Basic and acidic residues" evidence="1">
    <location>
        <begin position="69"/>
        <end position="99"/>
    </location>
</feature>
<protein>
    <recommendedName>
        <fullName evidence="4">DUF4200 domain-containing protein</fullName>
    </recommendedName>
</protein>
<feature type="compositionally biased region" description="Low complexity" evidence="1">
    <location>
        <begin position="506"/>
        <end position="523"/>
    </location>
</feature>
<sequence>MSEIDQEPVPQDENNFEYNENEMQNDQNHEEDIENQEDELNNLNAEEEVAQAEGNEANQEENNQQYFAEEERTNEFNHAHEEEEDHLENPENDYEHQDGGDQLENEPEQHDFQPEEHVELEEEEQEHESEHVDEHADEQIDEQIDEHANEQIDEQVDEQIDENANENGEKDISEMTNEELRRELEDSISQLDFVRAQSIQDEIKNRSTQNHSQLLDEYAQKFTDACNEILQQHHKEKRRLQKKYLKTEIKEREMMSDGFNELKKSHIDQLQKLENDLFNVYKDRMTKPIAAYDELIERAKNTARRGDFSSAQDYQHQAAFAKADEEKKREDLFKEDYKAKMTALLDKQTQEISDFAVRSNNAINKLLKTRDEDIADENERFKRAMNRKYRETCDSITHSRYNPRDPTKRAIDPKAKPSLLNIIEDTYNFLLVKFGLQTEGNSQKPRLIAPNIRPESKMSVRMQSRVENRESEKKKKDEEQLNKARARNSSRSASRSGSKQTSPNKTTSPRSNYSNTNNSRRSPFSPSKLE</sequence>
<feature type="compositionally biased region" description="Acidic residues" evidence="1">
    <location>
        <begin position="29"/>
        <end position="50"/>
    </location>
</feature>
<feature type="compositionally biased region" description="Basic and acidic residues" evidence="1">
    <location>
        <begin position="454"/>
        <end position="482"/>
    </location>
</feature>
<evidence type="ECO:0000313" key="3">
    <source>
        <dbReference type="Proteomes" id="UP001470230"/>
    </source>
</evidence>
<organism evidence="2 3">
    <name type="scientific">Tritrichomonas musculus</name>
    <dbReference type="NCBI Taxonomy" id="1915356"/>
    <lineage>
        <taxon>Eukaryota</taxon>
        <taxon>Metamonada</taxon>
        <taxon>Parabasalia</taxon>
        <taxon>Tritrichomonadida</taxon>
        <taxon>Tritrichomonadidae</taxon>
        <taxon>Tritrichomonas</taxon>
    </lineage>
</organism>
<feature type="compositionally biased region" description="Low complexity" evidence="1">
    <location>
        <begin position="51"/>
        <end position="67"/>
    </location>
</feature>
<feature type="region of interest" description="Disordered" evidence="1">
    <location>
        <begin position="441"/>
        <end position="530"/>
    </location>
</feature>
<gene>
    <name evidence="2" type="ORF">M9Y10_039100</name>
</gene>
<dbReference type="Proteomes" id="UP001470230">
    <property type="component" value="Unassembled WGS sequence"/>
</dbReference>
<reference evidence="2 3" key="1">
    <citation type="submission" date="2024-04" db="EMBL/GenBank/DDBJ databases">
        <title>Tritrichomonas musculus Genome.</title>
        <authorList>
            <person name="Alves-Ferreira E."/>
            <person name="Grigg M."/>
            <person name="Lorenzi H."/>
            <person name="Galac M."/>
        </authorList>
    </citation>
    <scope>NUCLEOTIDE SEQUENCE [LARGE SCALE GENOMIC DNA]</scope>
    <source>
        <strain evidence="2 3">EAF2021</strain>
    </source>
</reference>
<feature type="compositionally biased region" description="Polar residues" evidence="1">
    <location>
        <begin position="12"/>
        <end position="24"/>
    </location>
</feature>
<evidence type="ECO:0008006" key="4">
    <source>
        <dbReference type="Google" id="ProtNLM"/>
    </source>
</evidence>
<dbReference type="EMBL" id="JAPFFF010000006">
    <property type="protein sequence ID" value="KAK8888040.1"/>
    <property type="molecule type" value="Genomic_DNA"/>
</dbReference>
<feature type="compositionally biased region" description="Low complexity" evidence="1">
    <location>
        <begin position="487"/>
        <end position="498"/>
    </location>
</feature>
<evidence type="ECO:0000256" key="1">
    <source>
        <dbReference type="SAM" id="MobiDB-lite"/>
    </source>
</evidence>
<feature type="compositionally biased region" description="Acidic residues" evidence="1">
    <location>
        <begin position="118"/>
        <end position="127"/>
    </location>
</feature>
<feature type="compositionally biased region" description="Basic and acidic residues" evidence="1">
    <location>
        <begin position="107"/>
        <end position="117"/>
    </location>
</feature>
<accession>A0ABR2KAA1</accession>
<feature type="compositionally biased region" description="Basic and acidic residues" evidence="1">
    <location>
        <begin position="128"/>
        <end position="138"/>
    </location>
</feature>
<evidence type="ECO:0000313" key="2">
    <source>
        <dbReference type="EMBL" id="KAK8888040.1"/>
    </source>
</evidence>
<proteinExistence type="predicted"/>
<name>A0ABR2KAA1_9EUKA</name>